<dbReference type="PANTHER" id="PTHR48081">
    <property type="entry name" value="AB HYDROLASE SUPERFAMILY PROTEIN C4A8.06C"/>
    <property type="match status" value="1"/>
</dbReference>
<dbReference type="InterPro" id="IPR050300">
    <property type="entry name" value="GDXG_lipolytic_enzyme"/>
</dbReference>
<gene>
    <name evidence="3" type="ORF">RHS04_01324</name>
</gene>
<dbReference type="EMBL" id="JACYCC010000025">
    <property type="protein sequence ID" value="KAF8684637.1"/>
    <property type="molecule type" value="Genomic_DNA"/>
</dbReference>
<keyword evidence="1 3" id="KW-0378">Hydrolase</keyword>
<proteinExistence type="predicted"/>
<dbReference type="GO" id="GO:0016787">
    <property type="term" value="F:hydrolase activity"/>
    <property type="evidence" value="ECO:0007669"/>
    <property type="project" value="UniProtKB-KW"/>
</dbReference>
<name>A0A8H7HDE2_9AGAM</name>
<dbReference type="AlphaFoldDB" id="A0A8H7HDE2"/>
<protein>
    <submittedName>
        <fullName evidence="3">Alpha/beta hydrolase fold</fullName>
    </submittedName>
</protein>
<evidence type="ECO:0000313" key="3">
    <source>
        <dbReference type="EMBL" id="KAF8684637.1"/>
    </source>
</evidence>
<dbReference type="SUPFAM" id="SSF53474">
    <property type="entry name" value="alpha/beta-Hydrolases"/>
    <property type="match status" value="1"/>
</dbReference>
<feature type="domain" description="Alpha/beta hydrolase fold-3" evidence="2">
    <location>
        <begin position="8"/>
        <end position="175"/>
    </location>
</feature>
<dbReference type="Gene3D" id="3.40.50.1820">
    <property type="entry name" value="alpha/beta hydrolase"/>
    <property type="match status" value="1"/>
</dbReference>
<reference evidence="3" key="1">
    <citation type="submission" date="2020-09" db="EMBL/GenBank/DDBJ databases">
        <title>Comparative genome analyses of four rice-infecting Rhizoctonia solani isolates reveal extensive enrichment of homogalacturonan modification genes.</title>
        <authorList>
            <person name="Lee D.-Y."/>
            <person name="Jeon J."/>
            <person name="Kim K.-T."/>
            <person name="Cheong K."/>
            <person name="Song H."/>
            <person name="Choi G."/>
            <person name="Ko J."/>
            <person name="Opiyo S.O."/>
            <person name="Zuo S."/>
            <person name="Madhav S."/>
            <person name="Lee Y.-H."/>
            <person name="Wang G.-L."/>
        </authorList>
    </citation>
    <scope>NUCLEOTIDE SEQUENCE</scope>
    <source>
        <strain evidence="3">AG1-IA YN-7</strain>
    </source>
</reference>
<dbReference type="InterPro" id="IPR013094">
    <property type="entry name" value="AB_hydrolase_3"/>
</dbReference>
<comment type="caution">
    <text evidence="3">The sequence shown here is derived from an EMBL/GenBank/DDBJ whole genome shotgun (WGS) entry which is preliminary data.</text>
</comment>
<dbReference type="InterPro" id="IPR029058">
    <property type="entry name" value="AB_hydrolase_fold"/>
</dbReference>
<dbReference type="Pfam" id="PF07859">
    <property type="entry name" value="Abhydrolase_3"/>
    <property type="match status" value="1"/>
</dbReference>
<dbReference type="PANTHER" id="PTHR48081:SF8">
    <property type="entry name" value="ALPHA_BETA HYDROLASE FOLD-3 DOMAIN-CONTAINING PROTEIN-RELATED"/>
    <property type="match status" value="1"/>
</dbReference>
<evidence type="ECO:0000259" key="2">
    <source>
        <dbReference type="Pfam" id="PF07859"/>
    </source>
</evidence>
<dbReference type="Proteomes" id="UP000650582">
    <property type="component" value="Unassembled WGS sequence"/>
</dbReference>
<organism evidence="3 4">
    <name type="scientific">Rhizoctonia solani</name>
    <dbReference type="NCBI Taxonomy" id="456999"/>
    <lineage>
        <taxon>Eukaryota</taxon>
        <taxon>Fungi</taxon>
        <taxon>Dikarya</taxon>
        <taxon>Basidiomycota</taxon>
        <taxon>Agaricomycotina</taxon>
        <taxon>Agaricomycetes</taxon>
        <taxon>Cantharellales</taxon>
        <taxon>Ceratobasidiaceae</taxon>
        <taxon>Rhizoctonia</taxon>
    </lineage>
</organism>
<evidence type="ECO:0000256" key="1">
    <source>
        <dbReference type="ARBA" id="ARBA00022801"/>
    </source>
</evidence>
<sequence length="205" mass="22434">MTHLVHTTAPEWPFPAAPEDVKDVIDHTLKNEEGYLDIARVVIGGFSAGGTLALTAGASQPKGALKGVVAIYPATDLSIDHTIRPPASISEGNSNPLPPWFLKLGYRSYISSTTDVLDPRLSPVNTDTSSFPERVLLIICEEDPLHDEAIVLVERLRIAGLQVDLKEMPKMVHGWDKEAKERTLAGAARHEAYETVVDTLKIMFQ</sequence>
<accession>A0A8H7HDE2</accession>
<evidence type="ECO:0000313" key="4">
    <source>
        <dbReference type="Proteomes" id="UP000650582"/>
    </source>
</evidence>